<dbReference type="EMBL" id="JBFOLK010000006">
    <property type="protein sequence ID" value="KAL2505483.1"/>
    <property type="molecule type" value="Genomic_DNA"/>
</dbReference>
<gene>
    <name evidence="2" type="ORF">Adt_21104</name>
</gene>
<evidence type="ECO:0000259" key="1">
    <source>
        <dbReference type="SMART" id="SM01177"/>
    </source>
</evidence>
<evidence type="ECO:0000313" key="3">
    <source>
        <dbReference type="Proteomes" id="UP001604336"/>
    </source>
</evidence>
<comment type="caution">
    <text evidence="2">The sequence shown here is derived from an EMBL/GenBank/DDBJ whole genome shotgun (WGS) entry which is preliminary data.</text>
</comment>
<dbReference type="PANTHER" id="PTHR13199">
    <property type="entry name" value="GH03947P"/>
    <property type="match status" value="1"/>
</dbReference>
<accession>A0ABD1SYI4</accession>
<dbReference type="InterPro" id="IPR025261">
    <property type="entry name" value="Atos-like_cons_dom"/>
</dbReference>
<dbReference type="AlphaFoldDB" id="A0ABD1SYI4"/>
<organism evidence="2 3">
    <name type="scientific">Abeliophyllum distichum</name>
    <dbReference type="NCBI Taxonomy" id="126358"/>
    <lineage>
        <taxon>Eukaryota</taxon>
        <taxon>Viridiplantae</taxon>
        <taxon>Streptophyta</taxon>
        <taxon>Embryophyta</taxon>
        <taxon>Tracheophyta</taxon>
        <taxon>Spermatophyta</taxon>
        <taxon>Magnoliopsida</taxon>
        <taxon>eudicotyledons</taxon>
        <taxon>Gunneridae</taxon>
        <taxon>Pentapetalae</taxon>
        <taxon>asterids</taxon>
        <taxon>lamiids</taxon>
        <taxon>Lamiales</taxon>
        <taxon>Oleaceae</taxon>
        <taxon>Forsythieae</taxon>
        <taxon>Abeliophyllum</taxon>
    </lineage>
</organism>
<dbReference type="SMART" id="SM01177">
    <property type="entry name" value="DUF4210"/>
    <property type="match status" value="1"/>
</dbReference>
<dbReference type="Proteomes" id="UP001604336">
    <property type="component" value="Unassembled WGS sequence"/>
</dbReference>
<keyword evidence="3" id="KW-1185">Reference proteome</keyword>
<dbReference type="Pfam" id="PF13915">
    <property type="entry name" value="DUF4210"/>
    <property type="match status" value="1"/>
</dbReference>
<dbReference type="PANTHER" id="PTHR13199:SF23">
    <property type="entry name" value="MEIOSIS CHROMOSOME SEGREGATION FAMILY PROTEIN"/>
    <property type="match status" value="1"/>
</dbReference>
<name>A0ABD1SYI4_9LAMI</name>
<dbReference type="InterPro" id="IPR051506">
    <property type="entry name" value="ATOS_Transcription_Regulators"/>
</dbReference>
<evidence type="ECO:0000313" key="2">
    <source>
        <dbReference type="EMBL" id="KAL2505483.1"/>
    </source>
</evidence>
<reference evidence="3" key="1">
    <citation type="submission" date="2024-07" db="EMBL/GenBank/DDBJ databases">
        <title>Two chromosome-level genome assemblies of Korean endemic species Abeliophyllum distichum and Forsythia ovata (Oleaceae).</title>
        <authorList>
            <person name="Jang H."/>
        </authorList>
    </citation>
    <scope>NUCLEOTIDE SEQUENCE [LARGE SCALE GENOMIC DNA]</scope>
</reference>
<proteinExistence type="predicted"/>
<protein>
    <recommendedName>
        <fullName evidence="1">Atos-like conserved domain-containing protein</fullName>
    </recommendedName>
</protein>
<feature type="domain" description="Atos-like conserved" evidence="1">
    <location>
        <begin position="395"/>
        <end position="449"/>
    </location>
</feature>
<sequence length="581" mass="63948">MGLPQVSSIENSEEVSGSLQASQFGGVSTCDLDRIHVGAVSQTRGDLLYSSLGDFRRKASLEVSKFPDDTLKKESLDDKPNFHVSNICVDEVVDSTPKSRRNIQAPISRIVGFGYEKDALSDELDGVSVNHVHAASASAILNDTENNGSLVRKRMLSPLNRVLLSEQFRGDFLDIGSRKFYHSSQAKDEICGIPSVQDNKKANIGSKNHFTAPICSVSNCSERNDMLYNHSRSASIFFTDGPILEDKDQHPFTCVPSSRFDALIEAREGRSRSEPTSKEIILLPLSRSPLGPKFSNRTRSVGSGRNIRKETEILGNVSYSAEENCSGIIFPCEEDEFQTASTSYEDVDYLHKDVQSSSPENKTGISWPFCINSRTAINCMKLDRSLRGCPVRRSLVGSFEESLLSGRLSSGKLSQAIDGFLAVLSITGGNFSPKSQKLPFAGENLKRALGSGDSQIGKSRLRIPMKGRVQLVLSNPEKTPLHTYFCNYDLSDMPAGTKTFLRQKVSLASSGLNSINGRGEQKSIDMKDEDKVSLVPEKSHIEQPDNGRQLCSLSVIQDADEGKLMVEYHFPEDPKYFDISS</sequence>